<feature type="region of interest" description="Disordered" evidence="8">
    <location>
        <begin position="599"/>
        <end position="646"/>
    </location>
</feature>
<dbReference type="STRING" id="337451.A0A3S3MFK5"/>
<sequence length="646" mass="72840">MQKEMVDMEDFVGEEVFIAPSDPVVIELNRLQNQLKDKNRELGAAHGEIKALKATEVLKEKAVIELSNELNTLDEKLRVTGNLLEQKNLEIKKLANEKKGALAAQFAAEAALRRVHANQKDDECVPIEAVIAPLESDIKMYKNEIAILQEDKKALERLNKSKEAALVESEKILKSAMERALIVEEVQNQNFELKRQIEICQALSWTLAFEEENRILDKTNRQKVAEVEKLSQTICELEESILAGGGAANAIRDFQRQMSELNEEKRTLERELARAKVSANRVASVVANEWKDDNDKVMPVKQWLEERRFLQGEMQRLRDKLAVSERTAKAEAQLKDKLRLRLKTLEEGLSHVSSFSVNVDASSQPQQTEKSEHVLGFLSNNAGSKKRSTSQPRASFSVNRSSVLQQPNVVSEASNVTGNLKRVNSLKLKYSAGENLVKKNLWATRSKFAGDGGKENAEGKVNSDVNASGFGYEVAVSEQIKTKGNGDADSQREKQGLDAASEDLVSGFLYDRLQREVIYLRKLCEEKDGNLHIRDQEIKVKKAMPQLVLASNQAHPDWRANYQLDPRAISGDPEFHIIDLMMLLKKVEALTKAMEVESKKMKREAAAREKEMILAKSEEDSKKKNKSTNVPRRATKHQELYTNSRT</sequence>
<evidence type="ECO:0000256" key="5">
    <source>
        <dbReference type="ARBA" id="ARBA00023054"/>
    </source>
</evidence>
<comment type="similarity">
    <text evidence="2">Belongs to the MAP70 family.</text>
</comment>
<proteinExistence type="inferred from homology"/>
<dbReference type="OrthoDB" id="1906253at2759"/>
<dbReference type="AlphaFoldDB" id="A0A3S3MFK5"/>
<dbReference type="GO" id="GO:0007010">
    <property type="term" value="P:cytoskeleton organization"/>
    <property type="evidence" value="ECO:0007669"/>
    <property type="project" value="InterPro"/>
</dbReference>
<reference evidence="9 10" key="1">
    <citation type="journal article" date="2019" name="Nat. Plants">
        <title>Stout camphor tree genome fills gaps in understanding of flowering plant genome evolution.</title>
        <authorList>
            <person name="Chaw S.M."/>
            <person name="Liu Y.C."/>
            <person name="Wu Y.W."/>
            <person name="Wang H.Y."/>
            <person name="Lin C.I."/>
            <person name="Wu C.S."/>
            <person name="Ke H.M."/>
            <person name="Chang L.Y."/>
            <person name="Hsu C.Y."/>
            <person name="Yang H.T."/>
            <person name="Sudianto E."/>
            <person name="Hsu M.H."/>
            <person name="Wu K.P."/>
            <person name="Wang L.N."/>
            <person name="Leebens-Mack J.H."/>
            <person name="Tsai I.J."/>
        </authorList>
    </citation>
    <scope>NUCLEOTIDE SEQUENCE [LARGE SCALE GENOMIC DNA]</scope>
    <source>
        <strain evidence="10">cv. Chaw 1501</strain>
        <tissue evidence="9">Young leaves</tissue>
    </source>
</reference>
<dbReference type="GO" id="GO:0005874">
    <property type="term" value="C:microtubule"/>
    <property type="evidence" value="ECO:0007669"/>
    <property type="project" value="UniProtKB-KW"/>
</dbReference>
<dbReference type="GO" id="GO:0008017">
    <property type="term" value="F:microtubule binding"/>
    <property type="evidence" value="ECO:0007669"/>
    <property type="project" value="InterPro"/>
</dbReference>
<evidence type="ECO:0000313" key="9">
    <source>
        <dbReference type="EMBL" id="RWR72839.1"/>
    </source>
</evidence>
<evidence type="ECO:0000256" key="3">
    <source>
        <dbReference type="ARBA" id="ARBA00022490"/>
    </source>
</evidence>
<keyword evidence="3" id="KW-0963">Cytoplasm</keyword>
<keyword evidence="4" id="KW-0493">Microtubule</keyword>
<keyword evidence="6" id="KW-0206">Cytoskeleton</keyword>
<dbReference type="PANTHER" id="PTHR31246">
    <property type="entry name" value="MICROTUBULE-ASSOCIATED PROTEIN 70-2"/>
    <property type="match status" value="1"/>
</dbReference>
<accession>A0A3S3MFK5</accession>
<dbReference type="EMBL" id="QPKB01000001">
    <property type="protein sequence ID" value="RWR72839.1"/>
    <property type="molecule type" value="Genomic_DNA"/>
</dbReference>
<evidence type="ECO:0000256" key="1">
    <source>
        <dbReference type="ARBA" id="ARBA00004245"/>
    </source>
</evidence>
<evidence type="ECO:0000256" key="4">
    <source>
        <dbReference type="ARBA" id="ARBA00022701"/>
    </source>
</evidence>
<comment type="subcellular location">
    <subcellularLocation>
        <location evidence="1">Cytoplasm</location>
        <location evidence="1">Cytoskeleton</location>
    </subcellularLocation>
</comment>
<feature type="compositionally biased region" description="Basic and acidic residues" evidence="8">
    <location>
        <begin position="599"/>
        <end position="622"/>
    </location>
</feature>
<evidence type="ECO:0000256" key="7">
    <source>
        <dbReference type="SAM" id="Coils"/>
    </source>
</evidence>
<organism evidence="9 10">
    <name type="scientific">Cinnamomum micranthum f. kanehirae</name>
    <dbReference type="NCBI Taxonomy" id="337451"/>
    <lineage>
        <taxon>Eukaryota</taxon>
        <taxon>Viridiplantae</taxon>
        <taxon>Streptophyta</taxon>
        <taxon>Embryophyta</taxon>
        <taxon>Tracheophyta</taxon>
        <taxon>Spermatophyta</taxon>
        <taxon>Magnoliopsida</taxon>
        <taxon>Magnoliidae</taxon>
        <taxon>Laurales</taxon>
        <taxon>Lauraceae</taxon>
        <taxon>Cinnamomum</taxon>
    </lineage>
</organism>
<dbReference type="InterPro" id="IPR009768">
    <property type="entry name" value="MAP70"/>
</dbReference>
<dbReference type="PANTHER" id="PTHR31246:SF5">
    <property type="entry name" value="MICROTUBULE-ASSOCIATED PROTEIN 70-5"/>
    <property type="match status" value="1"/>
</dbReference>
<keyword evidence="10" id="KW-1185">Reference proteome</keyword>
<evidence type="ECO:0000313" key="10">
    <source>
        <dbReference type="Proteomes" id="UP000283530"/>
    </source>
</evidence>
<feature type="coiled-coil region" evidence="7">
    <location>
        <begin position="251"/>
        <end position="327"/>
    </location>
</feature>
<gene>
    <name evidence="9" type="ORF">CKAN_00108300</name>
</gene>
<protein>
    <submittedName>
        <fullName evidence="9">Microtubule-associated protein 70</fullName>
    </submittedName>
</protein>
<comment type="caution">
    <text evidence="9">The sequence shown here is derived from an EMBL/GenBank/DDBJ whole genome shotgun (WGS) entry which is preliminary data.</text>
</comment>
<name>A0A3S3MFK5_9MAGN</name>
<evidence type="ECO:0000256" key="8">
    <source>
        <dbReference type="SAM" id="MobiDB-lite"/>
    </source>
</evidence>
<feature type="coiled-coil region" evidence="7">
    <location>
        <begin position="131"/>
        <end position="203"/>
    </location>
</feature>
<evidence type="ECO:0000256" key="6">
    <source>
        <dbReference type="ARBA" id="ARBA00023212"/>
    </source>
</evidence>
<evidence type="ECO:0000256" key="2">
    <source>
        <dbReference type="ARBA" id="ARBA00008825"/>
    </source>
</evidence>
<feature type="region of interest" description="Disordered" evidence="8">
    <location>
        <begin position="380"/>
        <end position="402"/>
    </location>
</feature>
<keyword evidence="5 7" id="KW-0175">Coiled coil</keyword>
<dbReference type="Pfam" id="PF07058">
    <property type="entry name" value="MAP70"/>
    <property type="match status" value="2"/>
</dbReference>
<dbReference type="Proteomes" id="UP000283530">
    <property type="component" value="Unassembled WGS sequence"/>
</dbReference>